<feature type="transmembrane region" description="Helical" evidence="1">
    <location>
        <begin position="12"/>
        <end position="32"/>
    </location>
</feature>
<evidence type="ECO:0000313" key="3">
    <source>
        <dbReference type="Proteomes" id="UP000787156"/>
    </source>
</evidence>
<keyword evidence="1" id="KW-0472">Membrane</keyword>
<dbReference type="Proteomes" id="UP000787156">
    <property type="component" value="Unassembled WGS sequence"/>
</dbReference>
<accession>A0A9D2UT47</accession>
<proteinExistence type="predicted"/>
<name>A0A9D2UT47_ACILW</name>
<comment type="caution">
    <text evidence="2">The sequence shown here is derived from an EMBL/GenBank/DDBJ whole genome shotgun (WGS) entry which is preliminary data.</text>
</comment>
<keyword evidence="1" id="KW-1133">Transmembrane helix</keyword>
<reference evidence="2" key="2">
    <citation type="submission" date="2021-09" db="EMBL/GenBank/DDBJ databases">
        <authorList>
            <person name="Gilroy R."/>
        </authorList>
    </citation>
    <scope>NUCLEOTIDE SEQUENCE</scope>
    <source>
        <strain evidence="2">CHK135-1449</strain>
    </source>
</reference>
<dbReference type="AlphaFoldDB" id="A0A9D2UT47"/>
<dbReference type="EMBL" id="DYWX01000087">
    <property type="protein sequence ID" value="HJF28241.1"/>
    <property type="molecule type" value="Genomic_DNA"/>
</dbReference>
<evidence type="ECO:0000313" key="2">
    <source>
        <dbReference type="EMBL" id="HJF28241.1"/>
    </source>
</evidence>
<organism evidence="2 3">
    <name type="scientific">Acinetobacter lwoffii</name>
    <dbReference type="NCBI Taxonomy" id="28090"/>
    <lineage>
        <taxon>Bacteria</taxon>
        <taxon>Pseudomonadati</taxon>
        <taxon>Pseudomonadota</taxon>
        <taxon>Gammaproteobacteria</taxon>
        <taxon>Moraxellales</taxon>
        <taxon>Moraxellaceae</taxon>
        <taxon>Acinetobacter</taxon>
    </lineage>
</organism>
<keyword evidence="1" id="KW-0812">Transmembrane</keyword>
<evidence type="ECO:0000256" key="1">
    <source>
        <dbReference type="SAM" id="Phobius"/>
    </source>
</evidence>
<protein>
    <submittedName>
        <fullName evidence="2">Uncharacterized protein</fullName>
    </submittedName>
</protein>
<gene>
    <name evidence="2" type="ORF">K8V79_08355</name>
</gene>
<sequence>MNDLNLCSVKIMAAFFKQGLLYLTIGLIVLFFQQLDAQFQQKTGYKNLFEDVPEHFGQ</sequence>
<reference evidence="2" key="1">
    <citation type="journal article" date="2021" name="PeerJ">
        <title>Extensive microbial diversity within the chicken gut microbiome revealed by metagenomics and culture.</title>
        <authorList>
            <person name="Gilroy R."/>
            <person name="Ravi A."/>
            <person name="Getino M."/>
            <person name="Pursley I."/>
            <person name="Horton D.L."/>
            <person name="Alikhan N.F."/>
            <person name="Baker D."/>
            <person name="Gharbi K."/>
            <person name="Hall N."/>
            <person name="Watson M."/>
            <person name="Adriaenssens E.M."/>
            <person name="Foster-Nyarko E."/>
            <person name="Jarju S."/>
            <person name="Secka A."/>
            <person name="Antonio M."/>
            <person name="Oren A."/>
            <person name="Chaudhuri R.R."/>
            <person name="La Ragione R."/>
            <person name="Hildebrand F."/>
            <person name="Pallen M.J."/>
        </authorList>
    </citation>
    <scope>NUCLEOTIDE SEQUENCE</scope>
    <source>
        <strain evidence="2">CHK135-1449</strain>
    </source>
</reference>